<dbReference type="InterPro" id="IPR001965">
    <property type="entry name" value="Znf_PHD"/>
</dbReference>
<feature type="region of interest" description="Disordered" evidence="7">
    <location>
        <begin position="255"/>
        <end position="324"/>
    </location>
</feature>
<dbReference type="PROSITE" id="PS50016">
    <property type="entry name" value="ZF_PHD_2"/>
    <property type="match status" value="1"/>
</dbReference>
<feature type="compositionally biased region" description="Basic and acidic residues" evidence="7">
    <location>
        <begin position="411"/>
        <end position="424"/>
    </location>
</feature>
<dbReference type="InterPro" id="IPR054292">
    <property type="entry name" value="DUF7028"/>
</dbReference>
<dbReference type="Gramene" id="Kaladp0773s0006.1.v1.1">
    <property type="protein sequence ID" value="Kaladp0773s0006.1.v1.1"/>
    <property type="gene ID" value="Kaladp0773s0006.v1.1"/>
</dbReference>
<dbReference type="Proteomes" id="UP000594263">
    <property type="component" value="Unplaced"/>
</dbReference>
<reference evidence="9" key="1">
    <citation type="submission" date="2021-01" db="UniProtKB">
        <authorList>
            <consortium name="EnsemblPlants"/>
        </authorList>
    </citation>
    <scope>IDENTIFICATION</scope>
</reference>
<evidence type="ECO:0000256" key="1">
    <source>
        <dbReference type="ARBA" id="ARBA00004123"/>
    </source>
</evidence>
<dbReference type="InterPro" id="IPR013083">
    <property type="entry name" value="Znf_RING/FYVE/PHD"/>
</dbReference>
<evidence type="ECO:0000256" key="2">
    <source>
        <dbReference type="ARBA" id="ARBA00022723"/>
    </source>
</evidence>
<dbReference type="InterPro" id="IPR011011">
    <property type="entry name" value="Znf_FYVE_PHD"/>
</dbReference>
<dbReference type="PROSITE" id="PS01359">
    <property type="entry name" value="ZF_PHD_1"/>
    <property type="match status" value="1"/>
</dbReference>
<feature type="region of interest" description="Disordered" evidence="7">
    <location>
        <begin position="476"/>
        <end position="505"/>
    </location>
</feature>
<dbReference type="SMART" id="SM00249">
    <property type="entry name" value="PHD"/>
    <property type="match status" value="2"/>
</dbReference>
<sequence>MKSTSPCLKEKGDGRGVSPSSVKQGPHKKRQRVVSRDSESSEEPYGIKGADKESGFSFWRNGFDHIEGDRFRKRSKLDVFEFDEYDRFDEMKDSGYDGEDSEEGGRTFLSPGDARQTQPEAGTSGGGGDIVYKRRNSFKGGSSSLHSTSSEFANQFVSRSADSLFTSKSSNASLDSIRVQGKNGVLKVQVNKRKGWDVMKTDNHPEAENCKTSKDGTVFTGNQLVHSSRALEARFDDQTGSDGRTGKAVLTLHKSMSTRTSQMQDSGSGDSDNSSKSARDFRSRKKVSRQQGKGKTTTPRKSPSAISNSRDERGKYSSGTEKQKLREHIKKMLLDAGWTIDYRPRRNRNYNDAVYVNTSGIAYWSIIKAYDALQKEASDKNESIAPANQSSFSPLPETILCKLTRKKRQKMERANKIKHQEKGGSGRPKQTSGRWSLKAKSGSEETSDEDEEEDYDEEEKLRTLKKERVKSLEAGNEFGSQHIDQVSHDEDPVCGNSKSSRLPLQGRKSRKLGRCTLLVRRANKGMNPNDGYVLYTGQRTLLSWLIDCGIVELSEKVRYVDRSCKRTLQQGWITRDGIHCVCCSEIVTIAKFEIHAGSQLRQPFQNIIIESGASLLQCLLEAWSKQAESAHNYFYNVVVDGDDPNDDTCSICGDGGDLICCDGCPSTFHQNCLGIEVLPAGDWHCPQCICAHCGVINDSDFGANTIKRALQTCSLCKKKYHFLCSTEVNICAENSSGSPFCGIECEELHKTFQKFIGLRNELEAGYSWSLIRRTVVDSNDSINTTPQNVECNAKLAVAQTIMDECFLPIVDRRSQANLIHNVLYSCGSNFKRLDYGGFYTAILEKGDEVISAASLRFHGTEFAEMPFIGTRHIYRRQGMCRRLFSAIESALCSFKVEKLIIPAISELLHTWIDVFGFHHIEQSVREKLRHVNMLVFPGIDMLQKVLIEKEQSKDEAITHTGPCNKEEIASDSMCQDPSVLINDSSIPDSPLDDEHACSEPVNGSAGYMNESCYPDEHNRVCVDDGTATNEKAGRPDSSGPPNSPHRKEFIHSEDENTSYKIKSEEMKLKSEYEMRCATDSSVADAKIKDRLMSTCALGKDVRLAEDAGNSDLLESRGPDYAEPVSYDGRVNSSPSEGCIVVITCTDMNINSKPCLEKCRPPHPEADLSSTIEIMSYTATCHERTTDEYSGDASAPQSSILSLHTSNGDIDMEDVEVLRTPNSHCHLSNDAAAAETSLHHTWKGTYLHKVSLPFSTLNATSECIAVAPDEDVEMNIDQQVVSNGVRHDEGSESAGGFRADGHYT</sequence>
<dbReference type="InterPro" id="IPR019787">
    <property type="entry name" value="Znf_PHD-finger"/>
</dbReference>
<feature type="compositionally biased region" description="Low complexity" evidence="7">
    <location>
        <begin position="261"/>
        <end position="276"/>
    </location>
</feature>
<dbReference type="PANTHER" id="PTHR46309:SF1">
    <property type="entry name" value="PHD FINGER PROTEIN 12"/>
    <property type="match status" value="1"/>
</dbReference>
<evidence type="ECO:0000313" key="10">
    <source>
        <dbReference type="Proteomes" id="UP000594263"/>
    </source>
</evidence>
<keyword evidence="4" id="KW-0862">Zinc</keyword>
<dbReference type="InterPro" id="IPR056511">
    <property type="entry name" value="IDM1_C"/>
</dbReference>
<comment type="subcellular location">
    <subcellularLocation>
        <location evidence="1">Nucleus</location>
    </subcellularLocation>
</comment>
<keyword evidence="3 6" id="KW-0863">Zinc-finger</keyword>
<feature type="compositionally biased region" description="Acidic residues" evidence="7">
    <location>
        <begin position="445"/>
        <end position="458"/>
    </location>
</feature>
<dbReference type="GO" id="GO:0006357">
    <property type="term" value="P:regulation of transcription by RNA polymerase II"/>
    <property type="evidence" value="ECO:0007669"/>
    <property type="project" value="TreeGrafter"/>
</dbReference>
<evidence type="ECO:0000313" key="9">
    <source>
        <dbReference type="EnsemblPlants" id="Kaladp0773s0006.1.v1.1"/>
    </source>
</evidence>
<keyword evidence="5" id="KW-0539">Nucleus</keyword>
<evidence type="ECO:0000256" key="7">
    <source>
        <dbReference type="SAM" id="MobiDB-lite"/>
    </source>
</evidence>
<feature type="compositionally biased region" description="Polar residues" evidence="7">
    <location>
        <begin position="289"/>
        <end position="308"/>
    </location>
</feature>
<feature type="region of interest" description="Disordered" evidence="7">
    <location>
        <begin position="1023"/>
        <end position="1058"/>
    </location>
</feature>
<organism evidence="9 10">
    <name type="scientific">Kalanchoe fedtschenkoi</name>
    <name type="common">Lavender scallops</name>
    <name type="synonym">South American air plant</name>
    <dbReference type="NCBI Taxonomy" id="63787"/>
    <lineage>
        <taxon>Eukaryota</taxon>
        <taxon>Viridiplantae</taxon>
        <taxon>Streptophyta</taxon>
        <taxon>Embryophyta</taxon>
        <taxon>Tracheophyta</taxon>
        <taxon>Spermatophyta</taxon>
        <taxon>Magnoliopsida</taxon>
        <taxon>eudicotyledons</taxon>
        <taxon>Gunneridae</taxon>
        <taxon>Pentapetalae</taxon>
        <taxon>Saxifragales</taxon>
        <taxon>Crassulaceae</taxon>
        <taxon>Kalanchoe</taxon>
    </lineage>
</organism>
<dbReference type="SUPFAM" id="SSF55729">
    <property type="entry name" value="Acyl-CoA N-acyltransferases (Nat)"/>
    <property type="match status" value="1"/>
</dbReference>
<dbReference type="InterPro" id="IPR019786">
    <property type="entry name" value="Zinc_finger_PHD-type_CS"/>
</dbReference>
<feature type="region of interest" description="Disordered" evidence="7">
    <location>
        <begin position="1"/>
        <end position="55"/>
    </location>
</feature>
<dbReference type="Gene3D" id="3.30.40.10">
    <property type="entry name" value="Zinc/RING finger domain, C3HC4 (zinc finger)"/>
    <property type="match status" value="1"/>
</dbReference>
<feature type="compositionally biased region" description="Basic and acidic residues" evidence="7">
    <location>
        <begin position="309"/>
        <end position="324"/>
    </location>
</feature>
<protein>
    <recommendedName>
        <fullName evidence="8">PHD-type domain-containing protein</fullName>
    </recommendedName>
</protein>
<name>A0A7N0VGK6_KALFE</name>
<evidence type="ECO:0000259" key="8">
    <source>
        <dbReference type="PROSITE" id="PS50016"/>
    </source>
</evidence>
<evidence type="ECO:0000256" key="6">
    <source>
        <dbReference type="PROSITE-ProRule" id="PRU00146"/>
    </source>
</evidence>
<evidence type="ECO:0000256" key="3">
    <source>
        <dbReference type="ARBA" id="ARBA00022771"/>
    </source>
</evidence>
<evidence type="ECO:0000256" key="4">
    <source>
        <dbReference type="ARBA" id="ARBA00022833"/>
    </source>
</evidence>
<keyword evidence="10" id="KW-1185">Reference proteome</keyword>
<feature type="domain" description="PHD-type" evidence="8">
    <location>
        <begin position="646"/>
        <end position="691"/>
    </location>
</feature>
<evidence type="ECO:0000256" key="5">
    <source>
        <dbReference type="ARBA" id="ARBA00023242"/>
    </source>
</evidence>
<dbReference type="GO" id="GO:0008270">
    <property type="term" value="F:zinc ion binding"/>
    <property type="evidence" value="ECO:0007669"/>
    <property type="project" value="UniProtKB-KW"/>
</dbReference>
<proteinExistence type="predicted"/>
<dbReference type="EnsemblPlants" id="Kaladp0773s0006.1.v1.1">
    <property type="protein sequence ID" value="Kaladp0773s0006.1.v1.1"/>
    <property type="gene ID" value="Kaladp0773s0006.v1.1"/>
</dbReference>
<feature type="region of interest" description="Disordered" evidence="7">
    <location>
        <begin position="405"/>
        <end position="461"/>
    </location>
</feature>
<dbReference type="CDD" id="cd15532">
    <property type="entry name" value="PHD2_CHD_II"/>
    <property type="match status" value="1"/>
</dbReference>
<dbReference type="GO" id="GO:0005634">
    <property type="term" value="C:nucleus"/>
    <property type="evidence" value="ECO:0007669"/>
    <property type="project" value="UniProtKB-SubCell"/>
</dbReference>
<feature type="compositionally biased region" description="Basic and acidic residues" evidence="7">
    <location>
        <begin position="1045"/>
        <end position="1054"/>
    </location>
</feature>
<dbReference type="SUPFAM" id="SSF57903">
    <property type="entry name" value="FYVE/PHD zinc finger"/>
    <property type="match status" value="1"/>
</dbReference>
<keyword evidence="2" id="KW-0479">Metal-binding</keyword>
<accession>A0A7N0VGK6</accession>
<dbReference type="Pfam" id="PF22970">
    <property type="entry name" value="DUF7028"/>
    <property type="match status" value="1"/>
</dbReference>
<dbReference type="GO" id="GO:0003714">
    <property type="term" value="F:transcription corepressor activity"/>
    <property type="evidence" value="ECO:0007669"/>
    <property type="project" value="InterPro"/>
</dbReference>
<dbReference type="InterPro" id="IPR016181">
    <property type="entry name" value="Acyl_CoA_acyltransferase"/>
</dbReference>
<dbReference type="InterPro" id="IPR042163">
    <property type="entry name" value="PHF12"/>
</dbReference>
<feature type="region of interest" description="Disordered" evidence="7">
    <location>
        <begin position="979"/>
        <end position="999"/>
    </location>
</feature>
<dbReference type="InterPro" id="IPR032308">
    <property type="entry name" value="TDBD"/>
</dbReference>
<dbReference type="Pfam" id="PF00628">
    <property type="entry name" value="PHD"/>
    <property type="match status" value="1"/>
</dbReference>
<feature type="region of interest" description="Disordered" evidence="7">
    <location>
        <begin position="1282"/>
        <end position="1303"/>
    </location>
</feature>
<dbReference type="Pfam" id="PF16135">
    <property type="entry name" value="TDBD"/>
    <property type="match status" value="1"/>
</dbReference>
<feature type="region of interest" description="Disordered" evidence="7">
    <location>
        <begin position="90"/>
        <end position="135"/>
    </location>
</feature>
<dbReference type="Pfam" id="PF23209">
    <property type="entry name" value="IDM1_C"/>
    <property type="match status" value="1"/>
</dbReference>
<dbReference type="PANTHER" id="PTHR46309">
    <property type="entry name" value="PHD FINGER PROTEIN 12"/>
    <property type="match status" value="1"/>
</dbReference>